<keyword evidence="1" id="KW-0812">Transmembrane</keyword>
<dbReference type="Proteomes" id="UP000176648">
    <property type="component" value="Unassembled WGS sequence"/>
</dbReference>
<feature type="transmembrane region" description="Helical" evidence="1">
    <location>
        <begin position="33"/>
        <end position="55"/>
    </location>
</feature>
<dbReference type="AlphaFoldDB" id="A0A1G2C5I0"/>
<dbReference type="EMBL" id="MHKU01000026">
    <property type="protein sequence ID" value="OGY96634.1"/>
    <property type="molecule type" value="Genomic_DNA"/>
</dbReference>
<sequence length="185" mass="20633">MNAEKFKNQKFTTGFILPNFSKRNLGGFTLLELLLYIGLFGVMLSISLVILYQMLRNQDQNRSMLEVEEEANFVQRKIEWALTGATDIITPLQNQTSSILSLTKYNFSQNPLVFSTSGNAFYLARGASSSVSLTSANVKFQNFFVHTVPSIGSNPTSVIMTFSVASEIPKFPASTTIRGTFYLKK</sequence>
<name>A0A1G2C5I0_9BACT</name>
<evidence type="ECO:0000313" key="2">
    <source>
        <dbReference type="EMBL" id="OGY96634.1"/>
    </source>
</evidence>
<evidence type="ECO:0000256" key="1">
    <source>
        <dbReference type="SAM" id="Phobius"/>
    </source>
</evidence>
<evidence type="ECO:0000313" key="3">
    <source>
        <dbReference type="Proteomes" id="UP000176648"/>
    </source>
</evidence>
<keyword evidence="1" id="KW-1133">Transmembrane helix</keyword>
<keyword evidence="1" id="KW-0472">Membrane</keyword>
<gene>
    <name evidence="2" type="ORF">A2122_00345</name>
</gene>
<reference evidence="2 3" key="1">
    <citation type="journal article" date="2016" name="Nat. Commun.">
        <title>Thousands of microbial genomes shed light on interconnected biogeochemical processes in an aquifer system.</title>
        <authorList>
            <person name="Anantharaman K."/>
            <person name="Brown C.T."/>
            <person name="Hug L.A."/>
            <person name="Sharon I."/>
            <person name="Castelle C.J."/>
            <person name="Probst A.J."/>
            <person name="Thomas B.C."/>
            <person name="Singh A."/>
            <person name="Wilkins M.J."/>
            <person name="Karaoz U."/>
            <person name="Brodie E.L."/>
            <person name="Williams K.H."/>
            <person name="Hubbard S.S."/>
            <person name="Banfield J.F."/>
        </authorList>
    </citation>
    <scope>NUCLEOTIDE SEQUENCE [LARGE SCALE GENOMIC DNA]</scope>
</reference>
<accession>A0A1G2C5I0</accession>
<comment type="caution">
    <text evidence="2">The sequence shown here is derived from an EMBL/GenBank/DDBJ whole genome shotgun (WGS) entry which is preliminary data.</text>
</comment>
<protein>
    <submittedName>
        <fullName evidence="2">Uncharacterized protein</fullName>
    </submittedName>
</protein>
<organism evidence="2 3">
    <name type="scientific">Candidatus Liptonbacteria bacterium GWB1_49_6</name>
    <dbReference type="NCBI Taxonomy" id="1798644"/>
    <lineage>
        <taxon>Bacteria</taxon>
        <taxon>Candidatus Liptoniibacteriota</taxon>
    </lineage>
</organism>
<dbReference type="STRING" id="1798644.A2122_00345"/>
<proteinExistence type="predicted"/>